<dbReference type="SUPFAM" id="SSF53474">
    <property type="entry name" value="alpha/beta-Hydrolases"/>
    <property type="match status" value="1"/>
</dbReference>
<evidence type="ECO:0000259" key="1">
    <source>
        <dbReference type="Pfam" id="PF20408"/>
    </source>
</evidence>
<keyword evidence="2" id="KW-0378">Hydrolase</keyword>
<keyword evidence="3" id="KW-1185">Reference proteome</keyword>
<name>A0A367YYM5_9ACTN</name>
<dbReference type="GO" id="GO:0016787">
    <property type="term" value="F:hydrolase activity"/>
    <property type="evidence" value="ECO:0007669"/>
    <property type="project" value="UniProtKB-KW"/>
</dbReference>
<dbReference type="EMBL" id="QOUI01000001">
    <property type="protein sequence ID" value="RCK71015.1"/>
    <property type="molecule type" value="Genomic_DNA"/>
</dbReference>
<proteinExistence type="predicted"/>
<dbReference type="PANTHER" id="PTHR13136">
    <property type="entry name" value="TESTIS DEVELOPMENT PROTEIN PRTD"/>
    <property type="match status" value="1"/>
</dbReference>
<dbReference type="PANTHER" id="PTHR13136:SF11">
    <property type="entry name" value="TESTIS-EXPRESSED PROTEIN 30"/>
    <property type="match status" value="1"/>
</dbReference>
<dbReference type="Pfam" id="PF20408">
    <property type="entry name" value="Abhydrolase_11"/>
    <property type="match status" value="1"/>
</dbReference>
<gene>
    <name evidence="2" type="ORF">DT076_00575</name>
</gene>
<organism evidence="2 3">
    <name type="scientific">Desertihabitans brevis</name>
    <dbReference type="NCBI Taxonomy" id="2268447"/>
    <lineage>
        <taxon>Bacteria</taxon>
        <taxon>Bacillati</taxon>
        <taxon>Actinomycetota</taxon>
        <taxon>Actinomycetes</taxon>
        <taxon>Propionibacteriales</taxon>
        <taxon>Propionibacteriaceae</taxon>
        <taxon>Desertihabitans</taxon>
    </lineage>
</organism>
<dbReference type="InterPro" id="IPR026555">
    <property type="entry name" value="NSL3/Tex30"/>
</dbReference>
<dbReference type="InterPro" id="IPR029058">
    <property type="entry name" value="AB_hydrolase_fold"/>
</dbReference>
<dbReference type="RefSeq" id="WP_114124717.1">
    <property type="nucleotide sequence ID" value="NZ_QOUI01000001.1"/>
</dbReference>
<feature type="domain" description="KANL3/Tex30 alpha/beta hydrolase-like" evidence="1">
    <location>
        <begin position="25"/>
        <end position="202"/>
    </location>
</feature>
<dbReference type="AlphaFoldDB" id="A0A367YYM5"/>
<comment type="caution">
    <text evidence="2">The sequence shown here is derived from an EMBL/GenBank/DDBJ whole genome shotgun (WGS) entry which is preliminary data.</text>
</comment>
<evidence type="ECO:0000313" key="3">
    <source>
        <dbReference type="Proteomes" id="UP000252770"/>
    </source>
</evidence>
<dbReference type="Gene3D" id="3.40.50.1820">
    <property type="entry name" value="alpha/beta hydrolase"/>
    <property type="match status" value="1"/>
</dbReference>
<protein>
    <submittedName>
        <fullName evidence="2">Hydrolase</fullName>
    </submittedName>
</protein>
<accession>A0A367YYM5</accession>
<evidence type="ECO:0000313" key="2">
    <source>
        <dbReference type="EMBL" id="RCK71015.1"/>
    </source>
</evidence>
<dbReference type="InterPro" id="IPR046879">
    <property type="entry name" value="KANL3/Tex30_Abhydrolase"/>
</dbReference>
<reference evidence="2 3" key="1">
    <citation type="submission" date="2018-07" db="EMBL/GenBank/DDBJ databases">
        <title>Desertimonas flava gen. nov. sp. nov.</title>
        <authorList>
            <person name="Liu S."/>
        </authorList>
    </citation>
    <scope>NUCLEOTIDE SEQUENCE [LARGE SCALE GENOMIC DNA]</scope>
    <source>
        <strain evidence="2 3">16Sb5-5</strain>
    </source>
</reference>
<sequence>MSEDVPVDTPQGPGRWLVDAPERPDAVLVLGHGAGGGLESRDLTTLARRLPAEGVAVARFAQPWLVAGRKVAVRPPQLDEAWLAAVPALRRRWPEAPLVTGGRSAGARVACRTATEVGAGAVLCLAFPLHLPGRTTSRLEELLAPAVPRVVLQGARDPFGGTDELRTALAGAGPDADVTVLDVPDAGHDLRPAQRAGISPDDWRELLLGAARRALAAAAG</sequence>
<dbReference type="Proteomes" id="UP000252770">
    <property type="component" value="Unassembled WGS sequence"/>
</dbReference>